<accession>A0A847SGU5</accession>
<sequence>MKLHHRITMTGFALAALLGVTPLQAQTDSTRYDIDATVDYKAATVTVKENVHYTNRTKQPLSTVAFTVVAAAEPYRAFKLSEARVNGQTSRATLGKGQQDGGLDVTLPKALKPGESVEVQLNYALALQDKVDLRLGRNQHILHLGNWLPTVKRATEAGWPQDRYIDTGDAFFMEASDYQIKLTVNHTSSALKVASSGMQSARTEQGSSVNLTLQGKRMREFAILMSEDYQVSSRKLGPTTIFSYYLPQQQAEAEEVLKTTVDALAWGNTHLGAYPYPTLTIAEGWDPEGGGQEYSSLFVIASGDYSLKDLQYFKYLIAHETYHMWFYWLVGNDQINEAWLDESLATYMGYQYVKSIMPGPFPAIWQKKVKDYFEEGRKQYGYLPLNSTLYAYKDDEHSYSVLYRQGALFHDALKQQMGEQAYYAAIKRHVAAQSGQLSQTLPFLRQVIRDLPGTRASKQAFIRKYFSAKVTEAAFTP</sequence>
<dbReference type="SUPFAM" id="SSF55486">
    <property type="entry name" value="Metalloproteases ('zincins'), catalytic domain"/>
    <property type="match status" value="1"/>
</dbReference>
<keyword evidence="3" id="KW-0732">Signal</keyword>
<dbReference type="Gene3D" id="1.10.390.10">
    <property type="entry name" value="Neutral Protease Domain 2"/>
    <property type="match status" value="1"/>
</dbReference>
<proteinExistence type="predicted"/>
<keyword evidence="6" id="KW-1185">Reference proteome</keyword>
<reference evidence="5 6" key="1">
    <citation type="submission" date="2020-04" db="EMBL/GenBank/DDBJ databases">
        <title>Draft genome of Leeia sp. IMCC25680.</title>
        <authorList>
            <person name="Song J."/>
            <person name="Cho J.-C."/>
        </authorList>
    </citation>
    <scope>NUCLEOTIDE SEQUENCE [LARGE SCALE GENOMIC DNA]</scope>
    <source>
        <strain evidence="5 6">IMCC25680</strain>
    </source>
</reference>
<feature type="binding site" evidence="2">
    <location>
        <position position="342"/>
    </location>
    <ligand>
        <name>Zn(2+)</name>
        <dbReference type="ChEBI" id="CHEBI:29105"/>
        <note>catalytic</note>
    </ligand>
</feature>
<feature type="binding site" evidence="2">
    <location>
        <position position="323"/>
    </location>
    <ligand>
        <name>Zn(2+)</name>
        <dbReference type="ChEBI" id="CHEBI:29105"/>
        <note>catalytic</note>
    </ligand>
</feature>
<evidence type="ECO:0000313" key="6">
    <source>
        <dbReference type="Proteomes" id="UP000587991"/>
    </source>
</evidence>
<dbReference type="GO" id="GO:0008237">
    <property type="term" value="F:metallopeptidase activity"/>
    <property type="evidence" value="ECO:0007669"/>
    <property type="project" value="InterPro"/>
</dbReference>
<comment type="caution">
    <text evidence="5">The sequence shown here is derived from an EMBL/GenBank/DDBJ whole genome shotgun (WGS) entry which is preliminary data.</text>
</comment>
<dbReference type="Proteomes" id="UP000587991">
    <property type="component" value="Unassembled WGS sequence"/>
</dbReference>
<dbReference type="GO" id="GO:0008270">
    <property type="term" value="F:zinc ion binding"/>
    <property type="evidence" value="ECO:0007669"/>
    <property type="project" value="InterPro"/>
</dbReference>
<dbReference type="AlphaFoldDB" id="A0A847SGU5"/>
<dbReference type="EMBL" id="JABAIM010000001">
    <property type="protein sequence ID" value="NLR75152.1"/>
    <property type="molecule type" value="Genomic_DNA"/>
</dbReference>
<evidence type="ECO:0000259" key="4">
    <source>
        <dbReference type="Pfam" id="PF01433"/>
    </source>
</evidence>
<dbReference type="RefSeq" id="WP_168876702.1">
    <property type="nucleotide sequence ID" value="NZ_JABAIM010000001.1"/>
</dbReference>
<keyword evidence="2" id="KW-0479">Metal-binding</keyword>
<feature type="chain" id="PRO_5032967529" evidence="3">
    <location>
        <begin position="26"/>
        <end position="477"/>
    </location>
</feature>
<dbReference type="InterPro" id="IPR027268">
    <property type="entry name" value="Peptidase_M4/M1_CTD_sf"/>
</dbReference>
<evidence type="ECO:0000256" key="2">
    <source>
        <dbReference type="PIRSR" id="PIRSR634015-3"/>
    </source>
</evidence>
<feature type="domain" description="Peptidase M1 membrane alanine aminopeptidase" evidence="4">
    <location>
        <begin position="300"/>
        <end position="437"/>
    </location>
</feature>
<organism evidence="5 6">
    <name type="scientific">Leeia aquatica</name>
    <dbReference type="NCBI Taxonomy" id="2725557"/>
    <lineage>
        <taxon>Bacteria</taxon>
        <taxon>Pseudomonadati</taxon>
        <taxon>Pseudomonadota</taxon>
        <taxon>Betaproteobacteria</taxon>
        <taxon>Neisseriales</taxon>
        <taxon>Leeiaceae</taxon>
        <taxon>Leeia</taxon>
    </lineage>
</organism>
<comment type="cofactor">
    <cofactor evidence="2">
        <name>Zn(2+)</name>
        <dbReference type="ChEBI" id="CHEBI:29105"/>
    </cofactor>
    <text evidence="2">Binds 1 zinc ion per subunit.</text>
</comment>
<gene>
    <name evidence="5" type="ORF">HF682_08265</name>
</gene>
<dbReference type="PANTHER" id="PTHR45726:SF3">
    <property type="entry name" value="LEUKOTRIENE A-4 HYDROLASE"/>
    <property type="match status" value="1"/>
</dbReference>
<dbReference type="InterPro" id="IPR014782">
    <property type="entry name" value="Peptidase_M1_dom"/>
</dbReference>
<keyword evidence="2" id="KW-0862">Zinc</keyword>
<feature type="signal peptide" evidence="3">
    <location>
        <begin position="1"/>
        <end position="25"/>
    </location>
</feature>
<protein>
    <submittedName>
        <fullName evidence="5">M1 family metallopeptidase</fullName>
    </submittedName>
</protein>
<dbReference type="PANTHER" id="PTHR45726">
    <property type="entry name" value="LEUKOTRIENE A-4 HYDROLASE"/>
    <property type="match status" value="1"/>
</dbReference>
<evidence type="ECO:0000256" key="1">
    <source>
        <dbReference type="PIRSR" id="PIRSR634015-1"/>
    </source>
</evidence>
<evidence type="ECO:0000256" key="3">
    <source>
        <dbReference type="SAM" id="SignalP"/>
    </source>
</evidence>
<feature type="active site" description="Proton donor" evidence="1">
    <location>
        <position position="403"/>
    </location>
</feature>
<name>A0A847SGU5_9NEIS</name>
<feature type="binding site" evidence="2">
    <location>
        <position position="319"/>
    </location>
    <ligand>
        <name>Zn(2+)</name>
        <dbReference type="ChEBI" id="CHEBI:29105"/>
        <note>catalytic</note>
    </ligand>
</feature>
<dbReference type="InterPro" id="IPR034015">
    <property type="entry name" value="M1_LTA4H"/>
</dbReference>
<evidence type="ECO:0000313" key="5">
    <source>
        <dbReference type="EMBL" id="NLR75152.1"/>
    </source>
</evidence>
<dbReference type="Pfam" id="PF01433">
    <property type="entry name" value="Peptidase_M1"/>
    <property type="match status" value="1"/>
</dbReference>
<feature type="active site" description="Proton acceptor" evidence="1">
    <location>
        <position position="320"/>
    </location>
</feature>